<dbReference type="InterPro" id="IPR050951">
    <property type="entry name" value="Retrovirus_Pol_polyprotein"/>
</dbReference>
<dbReference type="SUPFAM" id="SSF56672">
    <property type="entry name" value="DNA/RNA polymerases"/>
    <property type="match status" value="1"/>
</dbReference>
<keyword evidence="6" id="KW-0695">RNA-directed DNA polymerase</keyword>
<dbReference type="Gene3D" id="3.10.10.10">
    <property type="entry name" value="HIV Type 1 Reverse Transcriptase, subunit A, domain 1"/>
    <property type="match status" value="1"/>
</dbReference>
<dbReference type="InterPro" id="IPR043502">
    <property type="entry name" value="DNA/RNA_pol_sf"/>
</dbReference>
<dbReference type="Proteomes" id="UP001165289">
    <property type="component" value="Unassembled WGS sequence"/>
</dbReference>
<keyword evidence="1" id="KW-0808">Transferase</keyword>
<dbReference type="GO" id="GO:0003964">
    <property type="term" value="F:RNA-directed DNA polymerase activity"/>
    <property type="evidence" value="ECO:0007669"/>
    <property type="project" value="UniProtKB-KW"/>
</dbReference>
<dbReference type="Pfam" id="PF17917">
    <property type="entry name" value="RT_RNaseH"/>
    <property type="match status" value="1"/>
</dbReference>
<proteinExistence type="predicted"/>
<keyword evidence="9" id="KW-1185">Reference proteome</keyword>
<dbReference type="EMBL" id="JAKMXF010000230">
    <property type="protein sequence ID" value="KAI6654215.1"/>
    <property type="molecule type" value="Genomic_DNA"/>
</dbReference>
<dbReference type="GO" id="GO:0004519">
    <property type="term" value="F:endonuclease activity"/>
    <property type="evidence" value="ECO:0007669"/>
    <property type="project" value="UniProtKB-KW"/>
</dbReference>
<evidence type="ECO:0000313" key="8">
    <source>
        <dbReference type="EMBL" id="KAI6654215.1"/>
    </source>
</evidence>
<sequence length="172" mass="18928">MLRNGVCRPSSSPWSNYLILVKKKDGTMRFAIDYGLLNDITKKDAYPNPDIQTILDKTHHGVGRRTASLHSARSERLWLPIRSCCAILSGATIHVEADAPSVGIAAVLSQDDPTTGVLQPMIYFSSALNQTQMKYSAEQREAWAIVSVTGKWHDYLKGATGIMVLTDHNSLA</sequence>
<dbReference type="PANTHER" id="PTHR37984:SF5">
    <property type="entry name" value="PROTEIN NYNRIN-LIKE"/>
    <property type="match status" value="1"/>
</dbReference>
<name>A0AAV7K0D4_9METZ</name>
<evidence type="ECO:0000256" key="2">
    <source>
        <dbReference type="ARBA" id="ARBA00022695"/>
    </source>
</evidence>
<dbReference type="AlphaFoldDB" id="A0AAV7K0D4"/>
<evidence type="ECO:0000259" key="7">
    <source>
        <dbReference type="Pfam" id="PF17917"/>
    </source>
</evidence>
<accession>A0AAV7K0D4</accession>
<keyword evidence="4" id="KW-0255">Endonuclease</keyword>
<evidence type="ECO:0000256" key="4">
    <source>
        <dbReference type="ARBA" id="ARBA00022759"/>
    </source>
</evidence>
<keyword evidence="5" id="KW-0378">Hydrolase</keyword>
<evidence type="ECO:0000313" key="9">
    <source>
        <dbReference type="Proteomes" id="UP001165289"/>
    </source>
</evidence>
<gene>
    <name evidence="8" type="ORF">LOD99_11459</name>
</gene>
<dbReference type="InterPro" id="IPR041373">
    <property type="entry name" value="RT_RNaseH"/>
</dbReference>
<keyword evidence="3" id="KW-0540">Nuclease</keyword>
<protein>
    <submittedName>
        <fullName evidence="8">Retrotransposon protein</fullName>
    </submittedName>
</protein>
<dbReference type="GO" id="GO:0016787">
    <property type="term" value="F:hydrolase activity"/>
    <property type="evidence" value="ECO:0007669"/>
    <property type="project" value="UniProtKB-KW"/>
</dbReference>
<evidence type="ECO:0000256" key="6">
    <source>
        <dbReference type="ARBA" id="ARBA00022918"/>
    </source>
</evidence>
<keyword evidence="2" id="KW-0548">Nucleotidyltransferase</keyword>
<comment type="caution">
    <text evidence="8">The sequence shown here is derived from an EMBL/GenBank/DDBJ whole genome shotgun (WGS) entry which is preliminary data.</text>
</comment>
<reference evidence="8 9" key="1">
    <citation type="journal article" date="2023" name="BMC Biol.">
        <title>The compact genome of the sponge Oopsacas minuta (Hexactinellida) is lacking key metazoan core genes.</title>
        <authorList>
            <person name="Santini S."/>
            <person name="Schenkelaars Q."/>
            <person name="Jourda C."/>
            <person name="Duchesne M."/>
            <person name="Belahbib H."/>
            <person name="Rocher C."/>
            <person name="Selva M."/>
            <person name="Riesgo A."/>
            <person name="Vervoort M."/>
            <person name="Leys S.P."/>
            <person name="Kodjabachian L."/>
            <person name="Le Bivic A."/>
            <person name="Borchiellini C."/>
            <person name="Claverie J.M."/>
            <person name="Renard E."/>
        </authorList>
    </citation>
    <scope>NUCLEOTIDE SEQUENCE [LARGE SCALE GENOMIC DNA]</scope>
    <source>
        <strain evidence="8">SPO-2</strain>
    </source>
</reference>
<feature type="domain" description="Reverse transcriptase RNase H-like" evidence="7">
    <location>
        <begin position="92"/>
        <end position="171"/>
    </location>
</feature>
<dbReference type="Gene3D" id="3.30.70.270">
    <property type="match status" value="1"/>
</dbReference>
<evidence type="ECO:0000256" key="3">
    <source>
        <dbReference type="ARBA" id="ARBA00022722"/>
    </source>
</evidence>
<evidence type="ECO:0000256" key="1">
    <source>
        <dbReference type="ARBA" id="ARBA00022679"/>
    </source>
</evidence>
<evidence type="ECO:0000256" key="5">
    <source>
        <dbReference type="ARBA" id="ARBA00022801"/>
    </source>
</evidence>
<organism evidence="8 9">
    <name type="scientific">Oopsacas minuta</name>
    <dbReference type="NCBI Taxonomy" id="111878"/>
    <lineage>
        <taxon>Eukaryota</taxon>
        <taxon>Metazoa</taxon>
        <taxon>Porifera</taxon>
        <taxon>Hexactinellida</taxon>
        <taxon>Hexasterophora</taxon>
        <taxon>Lyssacinosida</taxon>
        <taxon>Leucopsacidae</taxon>
        <taxon>Oopsacas</taxon>
    </lineage>
</organism>
<dbReference type="InterPro" id="IPR043128">
    <property type="entry name" value="Rev_trsase/Diguanyl_cyclase"/>
</dbReference>
<dbReference type="PANTHER" id="PTHR37984">
    <property type="entry name" value="PROTEIN CBG26694"/>
    <property type="match status" value="1"/>
</dbReference>